<name>A0AAW2G6I2_9HYME</name>
<comment type="caution">
    <text evidence="2">The sequence shown here is derived from an EMBL/GenBank/DDBJ whole genome shotgun (WGS) entry which is preliminary data.</text>
</comment>
<feature type="region of interest" description="Disordered" evidence="1">
    <location>
        <begin position="121"/>
        <end position="144"/>
    </location>
</feature>
<evidence type="ECO:0000313" key="3">
    <source>
        <dbReference type="Proteomes" id="UP001430953"/>
    </source>
</evidence>
<feature type="compositionally biased region" description="Basic and acidic residues" evidence="1">
    <location>
        <begin position="121"/>
        <end position="136"/>
    </location>
</feature>
<dbReference type="Proteomes" id="UP001430953">
    <property type="component" value="Unassembled WGS sequence"/>
</dbReference>
<feature type="region of interest" description="Disordered" evidence="1">
    <location>
        <begin position="379"/>
        <end position="401"/>
    </location>
</feature>
<organism evidence="2 3">
    <name type="scientific">Cardiocondyla obscurior</name>
    <dbReference type="NCBI Taxonomy" id="286306"/>
    <lineage>
        <taxon>Eukaryota</taxon>
        <taxon>Metazoa</taxon>
        <taxon>Ecdysozoa</taxon>
        <taxon>Arthropoda</taxon>
        <taxon>Hexapoda</taxon>
        <taxon>Insecta</taxon>
        <taxon>Pterygota</taxon>
        <taxon>Neoptera</taxon>
        <taxon>Endopterygota</taxon>
        <taxon>Hymenoptera</taxon>
        <taxon>Apocrita</taxon>
        <taxon>Aculeata</taxon>
        <taxon>Formicoidea</taxon>
        <taxon>Formicidae</taxon>
        <taxon>Myrmicinae</taxon>
        <taxon>Cardiocondyla</taxon>
    </lineage>
</organism>
<proteinExistence type="predicted"/>
<reference evidence="2 3" key="1">
    <citation type="submission" date="2023-03" db="EMBL/GenBank/DDBJ databases">
        <title>High recombination rates correlate with genetic variation in Cardiocondyla obscurior ants.</title>
        <authorList>
            <person name="Errbii M."/>
        </authorList>
    </citation>
    <scope>NUCLEOTIDE SEQUENCE [LARGE SCALE GENOMIC DNA]</scope>
    <source>
        <strain evidence="2">Alpha-2009</strain>
        <tissue evidence="2">Whole body</tissue>
    </source>
</reference>
<feature type="region of interest" description="Disordered" evidence="1">
    <location>
        <begin position="188"/>
        <end position="222"/>
    </location>
</feature>
<sequence length="1112" mass="126551">MIPFERIYSLFQLRNIRACSKTLTRRTKPILQILFCNTVYNSGLFCIMDCTVKSLKKTSDIERKTTLNKLHNMQWLKSTSHSANPGKIKAVVYRQEQDGDKKIEDKLLALTETIKAHLSEESKKCPSSDDKTHSCDDTMPENNENMWNKNIDTANLLNTDKPVDPKNEEDVLSIVESIVTAHMEAEFCKNKPHEGESSTSKSNTEDVKDAVNPSNSSKTDEKLAEKLTTHFDGNNNNSKSATLCILEKNDKPASTCKTSNTEKDKDMQIQTDNTIKTSIKDDSNINLTKDNEKYTNSSNDSKKAVCSTSKPVNNTDKNGKDYFNNKQSAKTGFTKKQEFVKQRNVPKNGMEKESKNFTKLNLTKTGVETVDTICQNKNSNKDKTLQKQQPATSKQFTTPKVKNQEPFRKNTSTFNCIDNKNKTEKTTHTSENAKTLLNESEGKTEKIYEKNVKSDPKMNRSVDFKRNNTFVAQYRNSMFSKPSQHISRTGQGPPMYGRNPFVYNNSKFDKTRNCSTEYRVKKEHVSINAPVNAFTKSSTATEELDTGNVENFVNETKEITEPINVNSTLEVNTLEFNDKKDMNVKMETNLTQNEEDTNVSVDCREQQPTTSKQCSVENRTETNISQAEKINNEETNSIKCSSNVVSGNYTTASQINPIHPYSSKAENLESNLTTWNQPSENAVQKGATIPNLQQSMENMHFNTQQNFPHPRNSPRQMSTWEPNNSRFYDQHFSAGDMMRMPQIPNMYNALPYEFNTQISSDNSATATPALETTINSNRENSNVIYRYESNVPQRSVMASEFPGHSVSCQTNEVRWSVPVQDGFHDTYVTPQPTMIHVYNPAVFNPDDFNNTHAMDYVSHPIIYAPTPYLQTWNSQLQYPMPVMYNSPCTNYTTISQTSNQSSNFNNPIQEQQYKQYNSYVQPNNYVRDTYNDTNSCVAQPSNTADNIPIKSNYYKNNSGCTVYNVPRYAPPVSYSRTQQGMNFVPPTSMNHNASYCSPHQKYYKPNVPNYMKNAKSRDFVCDDNGTEDIPPMISPTEFVTNNLPIKTSQFATPVFKPEFKTKSNSGYRSTFNPSFQRSYNGGFRRHATFQDLPKEYTHPMSIGRGSYKVKKT</sequence>
<dbReference type="EMBL" id="JADYXP020000005">
    <property type="protein sequence ID" value="KAL0123846.1"/>
    <property type="molecule type" value="Genomic_DNA"/>
</dbReference>
<gene>
    <name evidence="2" type="ORF">PUN28_005996</name>
</gene>
<accession>A0AAW2G6I2</accession>
<evidence type="ECO:0000313" key="2">
    <source>
        <dbReference type="EMBL" id="KAL0123846.1"/>
    </source>
</evidence>
<feature type="compositionally biased region" description="Polar residues" evidence="1">
    <location>
        <begin position="386"/>
        <end position="401"/>
    </location>
</feature>
<protein>
    <submittedName>
        <fullName evidence="2">Uncharacterized protein</fullName>
    </submittedName>
</protein>
<feature type="region of interest" description="Disordered" evidence="1">
    <location>
        <begin position="288"/>
        <end position="330"/>
    </location>
</feature>
<evidence type="ECO:0000256" key="1">
    <source>
        <dbReference type="SAM" id="MobiDB-lite"/>
    </source>
</evidence>
<dbReference type="AlphaFoldDB" id="A0AAW2G6I2"/>
<feature type="compositionally biased region" description="Polar residues" evidence="1">
    <location>
        <begin position="306"/>
        <end position="316"/>
    </location>
</feature>
<keyword evidence="3" id="KW-1185">Reference proteome</keyword>